<feature type="binding site" evidence="8">
    <location>
        <position position="214"/>
    </location>
    <ligand>
        <name>substrate</name>
    </ligand>
</feature>
<evidence type="ECO:0000256" key="7">
    <source>
        <dbReference type="ARBA" id="ARBA00023239"/>
    </source>
</evidence>
<evidence type="ECO:0000256" key="6">
    <source>
        <dbReference type="ARBA" id="ARBA00023014"/>
    </source>
</evidence>
<comment type="similarity">
    <text evidence="8">Belongs to the radical SAM superfamily. 7-carboxy-7-deazaguanine synthase family.</text>
</comment>
<gene>
    <name evidence="8" type="primary">queE</name>
    <name evidence="10" type="ORF">EI427_06905</name>
</gene>
<dbReference type="EMBL" id="CP034562">
    <property type="protein sequence ID" value="AZQ61975.1"/>
    <property type="molecule type" value="Genomic_DNA"/>
</dbReference>
<dbReference type="PIRSF" id="PIRSF000370">
    <property type="entry name" value="QueE"/>
    <property type="match status" value="1"/>
</dbReference>
<comment type="cofactor">
    <cofactor evidence="8">
        <name>S-adenosyl-L-methionine</name>
        <dbReference type="ChEBI" id="CHEBI:59789"/>
    </cofactor>
    <text evidence="8">Binds 1 S-adenosyl-L-methionine per subunit.</text>
</comment>
<evidence type="ECO:0000256" key="1">
    <source>
        <dbReference type="ARBA" id="ARBA00022485"/>
    </source>
</evidence>
<keyword evidence="8" id="KW-0671">Queuosine biosynthesis</keyword>
<evidence type="ECO:0000256" key="5">
    <source>
        <dbReference type="ARBA" id="ARBA00023004"/>
    </source>
</evidence>
<dbReference type="SFLD" id="SFLDS00029">
    <property type="entry name" value="Radical_SAM"/>
    <property type="match status" value="1"/>
</dbReference>
<dbReference type="PANTHER" id="PTHR42836:SF1">
    <property type="entry name" value="7-CARBOXY-7-DEAZAGUANINE SYNTHASE"/>
    <property type="match status" value="1"/>
</dbReference>
<dbReference type="UniPathway" id="UPA00391"/>
<keyword evidence="3 8" id="KW-0479">Metal-binding</keyword>
<dbReference type="AlphaFoldDB" id="A0A3Q9FPP7"/>
<keyword evidence="2 8" id="KW-0949">S-adenosyl-L-methionine</keyword>
<evidence type="ECO:0000259" key="9">
    <source>
        <dbReference type="PROSITE" id="PS51918"/>
    </source>
</evidence>
<comment type="pathway">
    <text evidence="8">Purine metabolism; 7-cyano-7-deazaguanine biosynthesis.</text>
</comment>
<feature type="binding site" evidence="8">
    <location>
        <begin position="28"/>
        <end position="30"/>
    </location>
    <ligand>
        <name>substrate</name>
    </ligand>
</feature>
<evidence type="ECO:0000313" key="10">
    <source>
        <dbReference type="EMBL" id="AZQ61975.1"/>
    </source>
</evidence>
<reference evidence="10 11" key="1">
    <citation type="submission" date="2018-12" db="EMBL/GenBank/DDBJ databases">
        <title>Flammeovirga pectinis sp. nov., isolated from the gut of the Korean scallop, Patinopecten yessoensis.</title>
        <authorList>
            <person name="Bae J.-W."/>
            <person name="Jeong Y.-S."/>
            <person name="Kang W."/>
        </authorList>
    </citation>
    <scope>NUCLEOTIDE SEQUENCE [LARGE SCALE GENOMIC DNA]</scope>
    <source>
        <strain evidence="10 11">L12M1</strain>
    </source>
</reference>
<dbReference type="Proteomes" id="UP000267268">
    <property type="component" value="Chromosome 1"/>
</dbReference>
<evidence type="ECO:0000256" key="4">
    <source>
        <dbReference type="ARBA" id="ARBA00022842"/>
    </source>
</evidence>
<comment type="subunit">
    <text evidence="8">Homodimer.</text>
</comment>
<feature type="binding site" evidence="8">
    <location>
        <position position="54"/>
    </location>
    <ligand>
        <name>[4Fe-4S] cluster</name>
        <dbReference type="ChEBI" id="CHEBI:49883"/>
        <note>4Fe-4S-S-AdoMet</note>
    </ligand>
</feature>
<dbReference type="GO" id="GO:0008616">
    <property type="term" value="P:tRNA queuosine(34) biosynthetic process"/>
    <property type="evidence" value="ECO:0007669"/>
    <property type="project" value="UniProtKB-UniRule"/>
</dbReference>
<keyword evidence="7 8" id="KW-0456">Lyase</keyword>
<dbReference type="SUPFAM" id="SSF102114">
    <property type="entry name" value="Radical SAM enzymes"/>
    <property type="match status" value="1"/>
</dbReference>
<dbReference type="KEGG" id="fll:EI427_06905"/>
<evidence type="ECO:0000256" key="8">
    <source>
        <dbReference type="HAMAP-Rule" id="MF_00917"/>
    </source>
</evidence>
<feature type="binding site" evidence="8">
    <location>
        <position position="51"/>
    </location>
    <ligand>
        <name>[4Fe-4S] cluster</name>
        <dbReference type="ChEBI" id="CHEBI:49883"/>
        <note>4Fe-4S-S-AdoMet</note>
    </ligand>
</feature>
<evidence type="ECO:0000256" key="2">
    <source>
        <dbReference type="ARBA" id="ARBA00022691"/>
    </source>
</evidence>
<dbReference type="RefSeq" id="WP_126613038.1">
    <property type="nucleotide sequence ID" value="NZ_CP034562.1"/>
</dbReference>
<dbReference type="GO" id="GO:0051539">
    <property type="term" value="F:4 iron, 4 sulfur cluster binding"/>
    <property type="evidence" value="ECO:0007669"/>
    <property type="project" value="UniProtKB-UniRule"/>
</dbReference>
<dbReference type="OrthoDB" id="9792276at2"/>
<dbReference type="InterPro" id="IPR024924">
    <property type="entry name" value="7-CO-7-deazaguanine_synth-like"/>
</dbReference>
<feature type="binding site" evidence="8">
    <location>
        <position position="88"/>
    </location>
    <ligand>
        <name>substrate</name>
    </ligand>
</feature>
<name>A0A3Q9FPP7_9BACT</name>
<dbReference type="EC" id="4.3.99.3" evidence="8"/>
<feature type="binding site" evidence="8">
    <location>
        <position position="47"/>
    </location>
    <ligand>
        <name>[4Fe-4S] cluster</name>
        <dbReference type="ChEBI" id="CHEBI:49883"/>
        <note>4Fe-4S-S-AdoMet</note>
    </ligand>
</feature>
<feature type="domain" description="Radical SAM core" evidence="9">
    <location>
        <begin position="34"/>
        <end position="214"/>
    </location>
</feature>
<evidence type="ECO:0000256" key="3">
    <source>
        <dbReference type="ARBA" id="ARBA00022723"/>
    </source>
</evidence>
<feature type="binding site" evidence="8">
    <location>
        <begin position="53"/>
        <end position="55"/>
    </location>
    <ligand>
        <name>S-adenosyl-L-methionine</name>
        <dbReference type="ChEBI" id="CHEBI:59789"/>
    </ligand>
</feature>
<comment type="caution">
    <text evidence="8">Lacks conserved residue(s) required for the propagation of feature annotation.</text>
</comment>
<dbReference type="CDD" id="cd01335">
    <property type="entry name" value="Radical_SAM"/>
    <property type="match status" value="1"/>
</dbReference>
<keyword evidence="4 8" id="KW-0460">Magnesium</keyword>
<dbReference type="GO" id="GO:0016840">
    <property type="term" value="F:carbon-nitrogen lyase activity"/>
    <property type="evidence" value="ECO:0007669"/>
    <property type="project" value="UniProtKB-UniRule"/>
</dbReference>
<dbReference type="Gene3D" id="3.20.20.70">
    <property type="entry name" value="Aldolase class I"/>
    <property type="match status" value="1"/>
</dbReference>
<dbReference type="Pfam" id="PF04055">
    <property type="entry name" value="Radical_SAM"/>
    <property type="match status" value="1"/>
</dbReference>
<dbReference type="InterPro" id="IPR013785">
    <property type="entry name" value="Aldolase_TIM"/>
</dbReference>
<feature type="binding site" evidence="8">
    <location>
        <position position="43"/>
    </location>
    <ligand>
        <name>substrate</name>
    </ligand>
</feature>
<keyword evidence="1 8" id="KW-0004">4Fe-4S</keyword>
<dbReference type="HAMAP" id="MF_00917">
    <property type="entry name" value="QueE"/>
    <property type="match status" value="1"/>
</dbReference>
<evidence type="ECO:0000313" key="11">
    <source>
        <dbReference type="Proteomes" id="UP000267268"/>
    </source>
</evidence>
<organism evidence="10 11">
    <name type="scientific">Flammeovirga pectinis</name>
    <dbReference type="NCBI Taxonomy" id="2494373"/>
    <lineage>
        <taxon>Bacteria</taxon>
        <taxon>Pseudomonadati</taxon>
        <taxon>Bacteroidota</taxon>
        <taxon>Cytophagia</taxon>
        <taxon>Cytophagales</taxon>
        <taxon>Flammeovirgaceae</taxon>
        <taxon>Flammeovirga</taxon>
    </lineage>
</organism>
<keyword evidence="6 8" id="KW-0411">Iron-sulfur</keyword>
<dbReference type="PROSITE" id="PS51918">
    <property type="entry name" value="RADICAL_SAM"/>
    <property type="match status" value="1"/>
</dbReference>
<dbReference type="GO" id="GO:0000287">
    <property type="term" value="F:magnesium ion binding"/>
    <property type="evidence" value="ECO:0007669"/>
    <property type="project" value="UniProtKB-UniRule"/>
</dbReference>
<keyword evidence="5 8" id="KW-0408">Iron</keyword>
<dbReference type="GO" id="GO:1904047">
    <property type="term" value="F:S-adenosyl-L-methionine binding"/>
    <property type="evidence" value="ECO:0007669"/>
    <property type="project" value="UniProtKB-UniRule"/>
</dbReference>
<proteinExistence type="inferred from homology"/>
<comment type="cofactor">
    <cofactor evidence="8">
        <name>[4Fe-4S] cluster</name>
        <dbReference type="ChEBI" id="CHEBI:49883"/>
    </cofactor>
    <text evidence="8">Binds 1 [4Fe-4S] cluster. The cluster is coordinated with 3 cysteines and an exchangeable S-adenosyl-L-methionine.</text>
</comment>
<dbReference type="InterPro" id="IPR058240">
    <property type="entry name" value="rSAM_sf"/>
</dbReference>
<feature type="binding site" evidence="8">
    <location>
        <position position="90"/>
    </location>
    <ligand>
        <name>S-adenosyl-L-methionine</name>
        <dbReference type="ChEBI" id="CHEBI:59789"/>
    </ligand>
</feature>
<feature type="binding site" evidence="8">
    <location>
        <begin position="131"/>
        <end position="133"/>
    </location>
    <ligand>
        <name>S-adenosyl-L-methionine</name>
        <dbReference type="ChEBI" id="CHEBI:59789"/>
    </ligand>
</feature>
<comment type="cofactor">
    <cofactor evidence="8">
        <name>Mg(2+)</name>
        <dbReference type="ChEBI" id="CHEBI:18420"/>
    </cofactor>
</comment>
<keyword evidence="11" id="KW-1185">Reference proteome</keyword>
<comment type="catalytic activity">
    <reaction evidence="8">
        <text>6-carboxy-5,6,7,8-tetrahydropterin + H(+) = 7-carboxy-7-carbaguanine + NH4(+)</text>
        <dbReference type="Rhea" id="RHEA:27974"/>
        <dbReference type="ChEBI" id="CHEBI:15378"/>
        <dbReference type="ChEBI" id="CHEBI:28938"/>
        <dbReference type="ChEBI" id="CHEBI:61032"/>
        <dbReference type="ChEBI" id="CHEBI:61036"/>
        <dbReference type="EC" id="4.3.99.3"/>
    </reaction>
</comment>
<protein>
    <recommendedName>
        <fullName evidence="8">7-carboxy-7-deazaguanine synthase</fullName>
        <shortName evidence="8">CDG synthase</shortName>
        <ecNumber evidence="8">4.3.99.3</ecNumber>
    </recommendedName>
    <alternativeName>
        <fullName evidence="8">Queuosine biosynthesis protein QueE</fullName>
    </alternativeName>
</protein>
<dbReference type="InterPro" id="IPR007197">
    <property type="entry name" value="rSAM"/>
</dbReference>
<accession>A0A3Q9FPP7</accession>
<comment type="function">
    <text evidence="8">Catalyzes the complex heterocyclic radical-mediated conversion of 6-carboxy-5,6,7,8-tetrahydropterin (CPH4) to 7-carboxy-7-deazaguanine (CDG), a step common to the biosynthetic pathways of all 7-deazapurine-containing compounds.</text>
</comment>
<dbReference type="PANTHER" id="PTHR42836">
    <property type="entry name" value="7-CARBOXY-7-DEAZAGUANINE SYNTHASE"/>
    <property type="match status" value="1"/>
</dbReference>
<sequence length="214" mass="24491">MVKHLEYSTKERVKLGYSLPVMEAFYTIQGEGSFSGHAAYFIRLAGCDVGCVWCDVKESWEQDKHPILDVEEIIQDAKAHPGRLAIITGGEPLMHELGPLTKRLKEEGFQINIETSGTHKFTGEIDYVCLSPKKFKAPVEEAFDKADEFKVVVFHKSDLQWAIDLSEKLNPNCKLYIQPEWSKRTTVTPLLVEFVKENPEWHLSLQTHKYIDIP</sequence>